<sequence>MRGVRSGEAISIGACGSPSGVGGRSLYRLVLALACKHNKHSCGLHVCQQATTWLAVGCTLPASHAWLACLPASHNVACLQQATLWLACLPSDTPSREAAADDSGGEARWWRAFSWLADALLLPCKPFLFLPQSYSSASSSPSAVAAHVAGTFFCRPHERDHRITLCLQQAAGAVPVIIDLPIGVSELNGAGRVALECDRLRWAGPLLEAPRWAVRCGGRRAGFGGPRPATGAEARALEALKAVTSGAGRLPPPPPSGGRGELFAYVRGNFERVVGSTYSESYHLVDPTGSLGLQLSLFFLRV</sequence>
<organism evidence="1 2">
    <name type="scientific">Zingiber officinale</name>
    <name type="common">Ginger</name>
    <name type="synonym">Amomum zingiber</name>
    <dbReference type="NCBI Taxonomy" id="94328"/>
    <lineage>
        <taxon>Eukaryota</taxon>
        <taxon>Viridiplantae</taxon>
        <taxon>Streptophyta</taxon>
        <taxon>Embryophyta</taxon>
        <taxon>Tracheophyta</taxon>
        <taxon>Spermatophyta</taxon>
        <taxon>Magnoliopsida</taxon>
        <taxon>Liliopsida</taxon>
        <taxon>Zingiberales</taxon>
        <taxon>Zingiberaceae</taxon>
        <taxon>Zingiber</taxon>
    </lineage>
</organism>
<dbReference type="EMBL" id="JACMSC010000001">
    <property type="protein sequence ID" value="KAG6535423.1"/>
    <property type="molecule type" value="Genomic_DNA"/>
</dbReference>
<name>A0A8J5I4J1_ZINOF</name>
<keyword evidence="2" id="KW-1185">Reference proteome</keyword>
<dbReference type="Pfam" id="PF04759">
    <property type="entry name" value="DUF617"/>
    <property type="match status" value="1"/>
</dbReference>
<gene>
    <name evidence="1" type="ORF">ZIOFF_000395</name>
</gene>
<proteinExistence type="predicted"/>
<comment type="caution">
    <text evidence="1">The sequence shown here is derived from an EMBL/GenBank/DDBJ whole genome shotgun (WGS) entry which is preliminary data.</text>
</comment>
<evidence type="ECO:0000313" key="2">
    <source>
        <dbReference type="Proteomes" id="UP000734854"/>
    </source>
</evidence>
<accession>A0A8J5I4J1</accession>
<dbReference type="Proteomes" id="UP000734854">
    <property type="component" value="Unassembled WGS sequence"/>
</dbReference>
<dbReference type="GO" id="GO:0010274">
    <property type="term" value="P:hydrotropism"/>
    <property type="evidence" value="ECO:0007669"/>
    <property type="project" value="InterPro"/>
</dbReference>
<dbReference type="AlphaFoldDB" id="A0A8J5I4J1"/>
<protein>
    <recommendedName>
        <fullName evidence="3">Protein MIZU-KUSSEI 1</fullName>
    </recommendedName>
</protein>
<evidence type="ECO:0000313" key="1">
    <source>
        <dbReference type="EMBL" id="KAG6535423.1"/>
    </source>
</evidence>
<dbReference type="InterPro" id="IPR006460">
    <property type="entry name" value="MIZ1-like_pln"/>
</dbReference>
<dbReference type="PANTHER" id="PTHR31696">
    <property type="entry name" value="PROTEIN MIZU-KUSSEI 1"/>
    <property type="match status" value="1"/>
</dbReference>
<evidence type="ECO:0008006" key="3">
    <source>
        <dbReference type="Google" id="ProtNLM"/>
    </source>
</evidence>
<reference evidence="1 2" key="1">
    <citation type="submission" date="2020-08" db="EMBL/GenBank/DDBJ databases">
        <title>Plant Genome Project.</title>
        <authorList>
            <person name="Zhang R.-G."/>
        </authorList>
    </citation>
    <scope>NUCLEOTIDE SEQUENCE [LARGE SCALE GENOMIC DNA]</scope>
    <source>
        <tissue evidence="1">Rhizome</tissue>
    </source>
</reference>